<comment type="caution">
    <text evidence="3">The sequence shown here is derived from an EMBL/GenBank/DDBJ whole genome shotgun (WGS) entry which is preliminary data.</text>
</comment>
<keyword evidence="4" id="KW-1185">Reference proteome</keyword>
<keyword evidence="2" id="KW-0732">Signal</keyword>
<keyword evidence="1" id="KW-0472">Membrane</keyword>
<sequence>MLLGALLSFVATLLLVELPPKMGEPTSVLHGIRMYGWFVMAVVFCMLLVAVSSLCKWWLTVNGSDRNPKTKFQVFKKYAVERLVASGPILLRSCFACIAVGLVDFLWQLYPSLGKNVVATCGIYGSGPILSSVGQRPLTKTMASFARRCLFTRAGNEDLARSSEEESLEH</sequence>
<evidence type="ECO:0000313" key="3">
    <source>
        <dbReference type="EMBL" id="KAJ7758504.1"/>
    </source>
</evidence>
<dbReference type="AlphaFoldDB" id="A0AAD7NEC4"/>
<feature type="transmembrane region" description="Helical" evidence="1">
    <location>
        <begin position="35"/>
        <end position="59"/>
    </location>
</feature>
<dbReference type="Proteomes" id="UP001215280">
    <property type="component" value="Unassembled WGS sequence"/>
</dbReference>
<keyword evidence="1" id="KW-1133">Transmembrane helix</keyword>
<evidence type="ECO:0000256" key="1">
    <source>
        <dbReference type="SAM" id="Phobius"/>
    </source>
</evidence>
<reference evidence="3" key="1">
    <citation type="submission" date="2023-03" db="EMBL/GenBank/DDBJ databases">
        <title>Massive genome expansion in bonnet fungi (Mycena s.s.) driven by repeated elements and novel gene families across ecological guilds.</title>
        <authorList>
            <consortium name="Lawrence Berkeley National Laboratory"/>
            <person name="Harder C.B."/>
            <person name="Miyauchi S."/>
            <person name="Viragh M."/>
            <person name="Kuo A."/>
            <person name="Thoen E."/>
            <person name="Andreopoulos B."/>
            <person name="Lu D."/>
            <person name="Skrede I."/>
            <person name="Drula E."/>
            <person name="Henrissat B."/>
            <person name="Morin E."/>
            <person name="Kohler A."/>
            <person name="Barry K."/>
            <person name="LaButti K."/>
            <person name="Morin E."/>
            <person name="Salamov A."/>
            <person name="Lipzen A."/>
            <person name="Mereny Z."/>
            <person name="Hegedus B."/>
            <person name="Baldrian P."/>
            <person name="Stursova M."/>
            <person name="Weitz H."/>
            <person name="Taylor A."/>
            <person name="Grigoriev I.V."/>
            <person name="Nagy L.G."/>
            <person name="Martin F."/>
            <person name="Kauserud H."/>
        </authorList>
    </citation>
    <scope>NUCLEOTIDE SEQUENCE</scope>
    <source>
        <strain evidence="3">CBHHK188m</strain>
    </source>
</reference>
<feature type="transmembrane region" description="Helical" evidence="1">
    <location>
        <begin position="89"/>
        <end position="110"/>
    </location>
</feature>
<proteinExistence type="predicted"/>
<feature type="chain" id="PRO_5042035181" evidence="2">
    <location>
        <begin position="24"/>
        <end position="170"/>
    </location>
</feature>
<dbReference type="EMBL" id="JARJLG010000055">
    <property type="protein sequence ID" value="KAJ7758504.1"/>
    <property type="molecule type" value="Genomic_DNA"/>
</dbReference>
<evidence type="ECO:0000256" key="2">
    <source>
        <dbReference type="SAM" id="SignalP"/>
    </source>
</evidence>
<accession>A0AAD7NEC4</accession>
<organism evidence="3 4">
    <name type="scientific">Mycena maculata</name>
    <dbReference type="NCBI Taxonomy" id="230809"/>
    <lineage>
        <taxon>Eukaryota</taxon>
        <taxon>Fungi</taxon>
        <taxon>Dikarya</taxon>
        <taxon>Basidiomycota</taxon>
        <taxon>Agaricomycotina</taxon>
        <taxon>Agaricomycetes</taxon>
        <taxon>Agaricomycetidae</taxon>
        <taxon>Agaricales</taxon>
        <taxon>Marasmiineae</taxon>
        <taxon>Mycenaceae</taxon>
        <taxon>Mycena</taxon>
    </lineage>
</organism>
<protein>
    <submittedName>
        <fullName evidence="3">Uncharacterized protein</fullName>
    </submittedName>
</protein>
<feature type="signal peptide" evidence="2">
    <location>
        <begin position="1"/>
        <end position="23"/>
    </location>
</feature>
<name>A0AAD7NEC4_9AGAR</name>
<evidence type="ECO:0000313" key="4">
    <source>
        <dbReference type="Proteomes" id="UP001215280"/>
    </source>
</evidence>
<gene>
    <name evidence="3" type="ORF">DFH07DRAFT_450959</name>
</gene>
<keyword evidence="1" id="KW-0812">Transmembrane</keyword>